<proteinExistence type="predicted"/>
<dbReference type="SUPFAM" id="SSF52047">
    <property type="entry name" value="RNI-like"/>
    <property type="match status" value="1"/>
</dbReference>
<keyword evidence="2" id="KW-1185">Reference proteome</keyword>
<accession>A0AAD7HP64</accession>
<evidence type="ECO:0000313" key="2">
    <source>
        <dbReference type="Proteomes" id="UP001215280"/>
    </source>
</evidence>
<organism evidence="1 2">
    <name type="scientific">Mycena maculata</name>
    <dbReference type="NCBI Taxonomy" id="230809"/>
    <lineage>
        <taxon>Eukaryota</taxon>
        <taxon>Fungi</taxon>
        <taxon>Dikarya</taxon>
        <taxon>Basidiomycota</taxon>
        <taxon>Agaricomycotina</taxon>
        <taxon>Agaricomycetes</taxon>
        <taxon>Agaricomycetidae</taxon>
        <taxon>Agaricales</taxon>
        <taxon>Marasmiineae</taxon>
        <taxon>Mycenaceae</taxon>
        <taxon>Mycena</taxon>
    </lineage>
</organism>
<dbReference type="InterPro" id="IPR032675">
    <property type="entry name" value="LRR_dom_sf"/>
</dbReference>
<dbReference type="Proteomes" id="UP001215280">
    <property type="component" value="Unassembled WGS sequence"/>
</dbReference>
<protein>
    <recommendedName>
        <fullName evidence="3">F-box domain-containing protein</fullName>
    </recommendedName>
</protein>
<evidence type="ECO:0008006" key="3">
    <source>
        <dbReference type="Google" id="ProtNLM"/>
    </source>
</evidence>
<name>A0AAD7HP64_9AGAR</name>
<reference evidence="1" key="1">
    <citation type="submission" date="2023-03" db="EMBL/GenBank/DDBJ databases">
        <title>Massive genome expansion in bonnet fungi (Mycena s.s.) driven by repeated elements and novel gene families across ecological guilds.</title>
        <authorList>
            <consortium name="Lawrence Berkeley National Laboratory"/>
            <person name="Harder C.B."/>
            <person name="Miyauchi S."/>
            <person name="Viragh M."/>
            <person name="Kuo A."/>
            <person name="Thoen E."/>
            <person name="Andreopoulos B."/>
            <person name="Lu D."/>
            <person name="Skrede I."/>
            <person name="Drula E."/>
            <person name="Henrissat B."/>
            <person name="Morin E."/>
            <person name="Kohler A."/>
            <person name="Barry K."/>
            <person name="LaButti K."/>
            <person name="Morin E."/>
            <person name="Salamov A."/>
            <person name="Lipzen A."/>
            <person name="Mereny Z."/>
            <person name="Hegedus B."/>
            <person name="Baldrian P."/>
            <person name="Stursova M."/>
            <person name="Weitz H."/>
            <person name="Taylor A."/>
            <person name="Grigoriev I.V."/>
            <person name="Nagy L.G."/>
            <person name="Martin F."/>
            <person name="Kauserud H."/>
        </authorList>
    </citation>
    <scope>NUCLEOTIDE SEQUENCE</scope>
    <source>
        <strain evidence="1">CBHHK188m</strain>
    </source>
</reference>
<evidence type="ECO:0000313" key="1">
    <source>
        <dbReference type="EMBL" id="KAJ7724950.1"/>
    </source>
</evidence>
<dbReference type="Gene3D" id="3.80.10.10">
    <property type="entry name" value="Ribonuclease Inhibitor"/>
    <property type="match status" value="1"/>
</dbReference>
<comment type="caution">
    <text evidence="1">The sequence shown here is derived from an EMBL/GenBank/DDBJ whole genome shotgun (WGS) entry which is preliminary data.</text>
</comment>
<dbReference type="EMBL" id="JARJLG010000233">
    <property type="protein sequence ID" value="KAJ7724950.1"/>
    <property type="molecule type" value="Genomic_DNA"/>
</dbReference>
<sequence length="524" mass="58362">MQSPFKNILYTNTAPSDSQCQTIRDFLVAPREEIAALTDEIVTTQALLDALTQRRAAVEEFVSAHLALVSPIRRLPADVMQEIFAACLPSDRNSVIDEQDAPLLLCHTCRSWRILALSTPRLWASLHIVLPLEDDLPSMNEAVNGWVSRSGILPLSISIAAPGYGSSSYHPSTLFHTLMALSPRWRHISFNLPFYDSFGPLASISPADVPVLQTLVLKGFNWASSTFYSGTPSIHLGFIGTASLRSVSIPAGAPDSTLTPFRWEHLRRLCFQPSNASVSADKALTILHKCPLLEMLSLHLTGRDSPPAPATLCHMEYLRDLHVFEGVAQTSNIFQHIVAPNLAHLEYSGRGPDLPFTAMLPSSRSLEGLSLTARVQTNSLLHTLALIPNLRRLLIQLEPVGEFDSLFISLLNRPIPEAGGILCPNLECIHLNLFHVMSDQALLDFIRTRADSSLGTAPRLSRVRVVFQREQEIDIIPPLQRFIDEGLEVSLQYRKPQRVRRPYSPSDALERHDQDWFLSPDFWS</sequence>
<dbReference type="AlphaFoldDB" id="A0AAD7HP64"/>
<gene>
    <name evidence="1" type="ORF">DFH07DRAFT_261913</name>
</gene>